<dbReference type="GeneID" id="55012860"/>
<dbReference type="RefSeq" id="YP_009821408.1">
    <property type="nucleotide sequence ID" value="NC_048176.1"/>
</dbReference>
<evidence type="ECO:0000313" key="1">
    <source>
        <dbReference type="EMBL" id="QBZ72643.1"/>
    </source>
</evidence>
<gene>
    <name evidence="1" type="primary">24</name>
    <name evidence="1" type="ORF">SEA_GODONK_24</name>
</gene>
<protein>
    <submittedName>
        <fullName evidence="1">Uncharacterized protein</fullName>
    </submittedName>
</protein>
<proteinExistence type="predicted"/>
<evidence type="ECO:0000313" key="2">
    <source>
        <dbReference type="Proteomes" id="UP000297070"/>
    </source>
</evidence>
<sequence length="71" mass="8578">MIETTERKVDAMHKITVETVWDYHYKVYEHRGSCSCGTSRRYLRSESLDKWIQRHRWLTLNSHRAMPIGLL</sequence>
<keyword evidence="2" id="KW-1185">Reference proteome</keyword>
<dbReference type="EMBL" id="MK620899">
    <property type="protein sequence ID" value="QBZ72643.1"/>
    <property type="molecule type" value="Genomic_DNA"/>
</dbReference>
<organism evidence="1 2">
    <name type="scientific">Gordonia phage GodonK</name>
    <dbReference type="NCBI Taxonomy" id="2562192"/>
    <lineage>
        <taxon>Viruses</taxon>
        <taxon>Duplodnaviria</taxon>
        <taxon>Heunggongvirae</taxon>
        <taxon>Uroviricota</taxon>
        <taxon>Caudoviricetes</taxon>
        <taxon>Godonkavirus</taxon>
        <taxon>Godonkavirus godonK</taxon>
    </lineage>
</organism>
<dbReference type="Proteomes" id="UP000297070">
    <property type="component" value="Segment"/>
</dbReference>
<reference evidence="1 2" key="1">
    <citation type="submission" date="2019-03" db="EMBL/GenBank/DDBJ databases">
        <authorList>
            <person name="Douthitt C."/>
            <person name="D'Elia T."/>
            <person name="Bockoras C."/>
            <person name="Boss C."/>
            <person name="Clemons M."/>
            <person name="Green W."/>
            <person name="Harel H."/>
            <person name="Larralde J."/>
            <person name="Lopez M."/>
            <person name="Magana D."/>
            <person name="Miguel M."/>
            <person name="Muschweck L."/>
            <person name="Olivos K."/>
            <person name="Racette D."/>
            <person name="Reynolds M."/>
            <person name="Ru Y."/>
            <person name="Santana M."/>
            <person name="Simon R."/>
            <person name="Smotrilla K."/>
            <person name="Sufficool B."/>
            <person name="Tamayo B."/>
            <person name="Tirado E."/>
            <person name="Vajanyi M."/>
            <person name="Weger M."/>
            <person name="Wehr A."/>
            <person name="Whitaker K."/>
            <person name="Garlena R.A."/>
            <person name="Russell D.A."/>
            <person name="Pope W.H."/>
            <person name="Jacobs-Sera D."/>
            <person name="Hatfull G.F."/>
        </authorList>
    </citation>
    <scope>NUCLEOTIDE SEQUENCE [LARGE SCALE GENOMIC DNA]</scope>
</reference>
<dbReference type="KEGG" id="vg:55012860"/>
<name>A0A4D6E1V5_9CAUD</name>
<accession>A0A4D6E1V5</accession>